<dbReference type="GO" id="GO:0005509">
    <property type="term" value="F:calcium ion binding"/>
    <property type="evidence" value="ECO:0007669"/>
    <property type="project" value="InterPro"/>
</dbReference>
<dbReference type="InterPro" id="IPR006626">
    <property type="entry name" value="PbH1"/>
</dbReference>
<proteinExistence type="predicted"/>
<dbReference type="OrthoDB" id="8481850at2"/>
<gene>
    <name evidence="1" type="ORF">C2E25_09935</name>
</gene>
<comment type="caution">
    <text evidence="1">The sequence shown here is derived from an EMBL/GenBank/DDBJ whole genome shotgun (WGS) entry which is preliminary data.</text>
</comment>
<dbReference type="EMBL" id="PPFX01000020">
    <property type="protein sequence ID" value="PNU19981.1"/>
    <property type="molecule type" value="Genomic_DNA"/>
</dbReference>
<dbReference type="SUPFAM" id="SSF49313">
    <property type="entry name" value="Cadherin-like"/>
    <property type="match status" value="1"/>
</dbReference>
<protein>
    <submittedName>
        <fullName evidence="1">Uncharacterized protein</fullName>
    </submittedName>
</protein>
<reference evidence="1 2" key="1">
    <citation type="journal article" date="2018" name="Genome Announc.">
        <title>Genome Sequence of Geothermobacter sp. HR-1 Iron Reducer from the Loihi Seamount.</title>
        <authorList>
            <person name="Smith H."/>
            <person name="Abuyen K."/>
            <person name="Tremblay J."/>
            <person name="Savalia P."/>
            <person name="Perez-Rodriguez I."/>
            <person name="Emerson D."/>
            <person name="Tully B."/>
            <person name="Amend J."/>
        </authorList>
    </citation>
    <scope>NUCLEOTIDE SEQUENCE [LARGE SCALE GENOMIC DNA]</scope>
    <source>
        <strain evidence="1 2">HR-1</strain>
    </source>
</reference>
<dbReference type="SMART" id="SM00710">
    <property type="entry name" value="PbH1"/>
    <property type="match status" value="5"/>
</dbReference>
<dbReference type="InterPro" id="IPR015919">
    <property type="entry name" value="Cadherin-like_sf"/>
</dbReference>
<dbReference type="Proteomes" id="UP000236340">
    <property type="component" value="Unassembled WGS sequence"/>
</dbReference>
<accession>A0A2K2H9P5</accession>
<evidence type="ECO:0000313" key="2">
    <source>
        <dbReference type="Proteomes" id="UP000236340"/>
    </source>
</evidence>
<organism evidence="1 2">
    <name type="scientific">Geothermobacter hydrogeniphilus</name>
    <dbReference type="NCBI Taxonomy" id="1969733"/>
    <lineage>
        <taxon>Bacteria</taxon>
        <taxon>Pseudomonadati</taxon>
        <taxon>Thermodesulfobacteriota</taxon>
        <taxon>Desulfuromonadia</taxon>
        <taxon>Desulfuromonadales</taxon>
        <taxon>Geothermobacteraceae</taxon>
        <taxon>Geothermobacter</taxon>
    </lineage>
</organism>
<dbReference type="SUPFAM" id="SSF51126">
    <property type="entry name" value="Pectin lyase-like"/>
    <property type="match status" value="1"/>
</dbReference>
<dbReference type="InterPro" id="IPR013783">
    <property type="entry name" value="Ig-like_fold"/>
</dbReference>
<sequence>MMTRKHKNPTIVQLLLMVVFLVVVTAGFSYAAFFPLEIINIKPAGTGSPAIPATNRIFRAYPGIEYNIRAAVIGGLYPFTYSLKNAPTGMTINPATGEISWPNPQSSTGPITLTVTDSENTTVSTTWSIDVTTNGFLFVDVNSQSTIENGSIESPYKSIKSLVLYTDQTNLNDIVYFRNGNYSFFEYQGDIQSVPEMNLRKTPTTWIGFPGENIAINGNDVRARTTNAIFLDNLTFKNFGDNAFVVQGGVDYQTIRRCVFSDLVAVRTENENQGFLYFNSGGPGNYLVIQDNEFSYFTGASAIGSMYDTYHALIEDNYIHDPGGTGVTGINNGIGAKSRTDYLTVRKNKIIMPIGTIFGHAMNAIMFNADYIDISFNLFSAAENKMAHTFSPRTDGPTKNISYYRNTLIGYIRFQNIDGNNCDPGNKYIVKNNVIINDNNFNDWATKTIDFISYYTPTAKNNPQNCIDDIDNIKATMSDNIIDNNGEFSPGYSNYKGTYGYQLGTYSNTRPASPTGLRILISSSN</sequence>
<dbReference type="RefSeq" id="WP_103115594.1">
    <property type="nucleotide sequence ID" value="NZ_PPFX01000020.1"/>
</dbReference>
<evidence type="ECO:0000313" key="1">
    <source>
        <dbReference type="EMBL" id="PNU19981.1"/>
    </source>
</evidence>
<dbReference type="Pfam" id="PF05345">
    <property type="entry name" value="He_PIG"/>
    <property type="match status" value="1"/>
</dbReference>
<name>A0A2K2H9P5_9BACT</name>
<dbReference type="GO" id="GO:0016020">
    <property type="term" value="C:membrane"/>
    <property type="evidence" value="ECO:0007669"/>
    <property type="project" value="InterPro"/>
</dbReference>
<dbReference type="InterPro" id="IPR011050">
    <property type="entry name" value="Pectin_lyase_fold/virulence"/>
</dbReference>
<dbReference type="Gene3D" id="2.60.40.10">
    <property type="entry name" value="Immunoglobulins"/>
    <property type="match status" value="1"/>
</dbReference>
<dbReference type="AlphaFoldDB" id="A0A2K2H9P5"/>